<evidence type="ECO:0000313" key="2">
    <source>
        <dbReference type="Proteomes" id="UP000318626"/>
    </source>
</evidence>
<protein>
    <submittedName>
        <fullName evidence="1">Uncharacterized protein</fullName>
    </submittedName>
</protein>
<dbReference type="Proteomes" id="UP000318626">
    <property type="component" value="Chromosome"/>
</dbReference>
<dbReference type="AlphaFoldDB" id="A0A518C3F0"/>
<sequence length="83" mass="9330">MELLIEVSGCIRCVYDEQISLASLGEVTIQRGSHVEPTTEGNWIADLTPVDGPVLGPFSERSQAIAAEVRWLQRYWLLSNRQE</sequence>
<keyword evidence="2" id="KW-1185">Reference proteome</keyword>
<accession>A0A518C3F0</accession>
<reference evidence="2" key="1">
    <citation type="submission" date="2019-02" db="EMBL/GenBank/DDBJ databases">
        <title>Deep-cultivation of Planctomycetes and their phenomic and genomic characterization uncovers novel biology.</title>
        <authorList>
            <person name="Wiegand S."/>
            <person name="Jogler M."/>
            <person name="Boedeker C."/>
            <person name="Pinto D."/>
            <person name="Vollmers J."/>
            <person name="Rivas-Marin E."/>
            <person name="Kohn T."/>
            <person name="Peeters S.H."/>
            <person name="Heuer A."/>
            <person name="Rast P."/>
            <person name="Oberbeckmann S."/>
            <person name="Bunk B."/>
            <person name="Jeske O."/>
            <person name="Meyerdierks A."/>
            <person name="Storesund J.E."/>
            <person name="Kallscheuer N."/>
            <person name="Luecker S."/>
            <person name="Lage O.M."/>
            <person name="Pohl T."/>
            <person name="Merkel B.J."/>
            <person name="Hornburger P."/>
            <person name="Mueller R.-W."/>
            <person name="Bruemmer F."/>
            <person name="Labrenz M."/>
            <person name="Spormann A.M."/>
            <person name="Op den Camp H."/>
            <person name="Overmann J."/>
            <person name="Amann R."/>
            <person name="Jetten M.S.M."/>
            <person name="Mascher T."/>
            <person name="Medema M.H."/>
            <person name="Devos D.P."/>
            <person name="Kaster A.-K."/>
            <person name="Ovreas L."/>
            <person name="Rohde M."/>
            <person name="Galperin M.Y."/>
            <person name="Jogler C."/>
        </authorList>
    </citation>
    <scope>NUCLEOTIDE SEQUENCE [LARGE SCALE GENOMIC DNA]</scope>
    <source>
        <strain evidence="2">Pan97</strain>
    </source>
</reference>
<dbReference type="OrthoDB" id="280020at2"/>
<gene>
    <name evidence="1" type="ORF">Pan97_07440</name>
</gene>
<name>A0A518C3F0_9BACT</name>
<proteinExistence type="predicted"/>
<dbReference type="EMBL" id="CP036289">
    <property type="protein sequence ID" value="QDU73745.1"/>
    <property type="molecule type" value="Genomic_DNA"/>
</dbReference>
<dbReference type="KEGG" id="bvo:Pan97_07440"/>
<evidence type="ECO:0000313" key="1">
    <source>
        <dbReference type="EMBL" id="QDU73745.1"/>
    </source>
</evidence>
<organism evidence="1 2">
    <name type="scientific">Bremerella volcania</name>
    <dbReference type="NCBI Taxonomy" id="2527984"/>
    <lineage>
        <taxon>Bacteria</taxon>
        <taxon>Pseudomonadati</taxon>
        <taxon>Planctomycetota</taxon>
        <taxon>Planctomycetia</taxon>
        <taxon>Pirellulales</taxon>
        <taxon>Pirellulaceae</taxon>
        <taxon>Bremerella</taxon>
    </lineage>
</organism>